<dbReference type="RefSeq" id="WP_235162970.1">
    <property type="nucleotide sequence ID" value="NZ_CP098805.1"/>
</dbReference>
<dbReference type="SMART" id="SM00448">
    <property type="entry name" value="REC"/>
    <property type="match status" value="1"/>
</dbReference>
<dbReference type="PANTHER" id="PTHR44591:SF3">
    <property type="entry name" value="RESPONSE REGULATORY DOMAIN-CONTAINING PROTEIN"/>
    <property type="match status" value="1"/>
</dbReference>
<protein>
    <submittedName>
        <fullName evidence="4">Response regulator</fullName>
    </submittedName>
</protein>
<dbReference type="SUPFAM" id="SSF52172">
    <property type="entry name" value="CheY-like"/>
    <property type="match status" value="1"/>
</dbReference>
<evidence type="ECO:0000256" key="1">
    <source>
        <dbReference type="ARBA" id="ARBA00022553"/>
    </source>
</evidence>
<evidence type="ECO:0000313" key="5">
    <source>
        <dbReference type="Proteomes" id="UP001055420"/>
    </source>
</evidence>
<dbReference type="Pfam" id="PF00072">
    <property type="entry name" value="Response_reg"/>
    <property type="match status" value="1"/>
</dbReference>
<dbReference type="PROSITE" id="PS50110">
    <property type="entry name" value="RESPONSE_REGULATORY"/>
    <property type="match status" value="1"/>
</dbReference>
<keyword evidence="5" id="KW-1185">Reference proteome</keyword>
<gene>
    <name evidence="4" type="ORF">NFI80_11485</name>
</gene>
<evidence type="ECO:0000313" key="4">
    <source>
        <dbReference type="EMBL" id="USJ33351.1"/>
    </source>
</evidence>
<dbReference type="EMBL" id="CP098805">
    <property type="protein sequence ID" value="USJ33351.1"/>
    <property type="molecule type" value="Genomic_DNA"/>
</dbReference>
<sequence length="129" mass="13952">MAESDKNTILVVDDNQDAAYTVGLFLELKGYVVHTRNSGKDALEAVEALRPELVILDLAMPEMDGYETATLLRASHGPALPIIALSGYGQQEDIRRSSEAGFNAHLVKPVDFVALIDLLNSFLGNPSPN</sequence>
<feature type="domain" description="Response regulatory" evidence="3">
    <location>
        <begin position="8"/>
        <end position="123"/>
    </location>
</feature>
<name>A0ABY4XSA9_9BACT</name>
<keyword evidence="1 2" id="KW-0597">Phosphoprotein</keyword>
<dbReference type="PANTHER" id="PTHR44591">
    <property type="entry name" value="STRESS RESPONSE REGULATOR PROTEIN 1"/>
    <property type="match status" value="1"/>
</dbReference>
<dbReference type="InterPro" id="IPR050595">
    <property type="entry name" value="Bact_response_regulator"/>
</dbReference>
<dbReference type="Gene3D" id="3.40.50.2300">
    <property type="match status" value="1"/>
</dbReference>
<accession>A0ABY4XSA9</accession>
<dbReference type="Proteomes" id="UP001055420">
    <property type="component" value="Chromosome"/>
</dbReference>
<evidence type="ECO:0000259" key="3">
    <source>
        <dbReference type="PROSITE" id="PS50110"/>
    </source>
</evidence>
<reference evidence="4" key="1">
    <citation type="submission" date="2022-06" db="EMBL/GenBank/DDBJ databases">
        <title>Novel species in genus Dyadobacter.</title>
        <authorList>
            <person name="Ma C."/>
        </authorList>
    </citation>
    <scope>NUCLEOTIDE SEQUENCE</scope>
    <source>
        <strain evidence="4">CY22</strain>
    </source>
</reference>
<feature type="modified residue" description="4-aspartylphosphate" evidence="2">
    <location>
        <position position="57"/>
    </location>
</feature>
<dbReference type="InterPro" id="IPR001789">
    <property type="entry name" value="Sig_transdc_resp-reg_receiver"/>
</dbReference>
<proteinExistence type="predicted"/>
<dbReference type="CDD" id="cd17580">
    <property type="entry name" value="REC_2_DhkD-like"/>
    <property type="match status" value="1"/>
</dbReference>
<dbReference type="InterPro" id="IPR011006">
    <property type="entry name" value="CheY-like_superfamily"/>
</dbReference>
<organism evidence="4 5">
    <name type="scientific">Dyadobacter chenhuakuii</name>
    <dbReference type="NCBI Taxonomy" id="2909339"/>
    <lineage>
        <taxon>Bacteria</taxon>
        <taxon>Pseudomonadati</taxon>
        <taxon>Bacteroidota</taxon>
        <taxon>Cytophagia</taxon>
        <taxon>Cytophagales</taxon>
        <taxon>Spirosomataceae</taxon>
        <taxon>Dyadobacter</taxon>
    </lineage>
</organism>
<evidence type="ECO:0000256" key="2">
    <source>
        <dbReference type="PROSITE-ProRule" id="PRU00169"/>
    </source>
</evidence>